<organism evidence="8 9">
    <name type="scientific">Trichoderma gamsii</name>
    <dbReference type="NCBI Taxonomy" id="398673"/>
    <lineage>
        <taxon>Eukaryota</taxon>
        <taxon>Fungi</taxon>
        <taxon>Dikarya</taxon>
        <taxon>Ascomycota</taxon>
        <taxon>Pezizomycotina</taxon>
        <taxon>Sordariomycetes</taxon>
        <taxon>Hypocreomycetidae</taxon>
        <taxon>Hypocreales</taxon>
        <taxon>Hypocreaceae</taxon>
        <taxon>Trichoderma</taxon>
    </lineage>
</organism>
<dbReference type="InterPro" id="IPR032378">
    <property type="entry name" value="ZC3H15/TMA46_C"/>
</dbReference>
<dbReference type="SUPFAM" id="SSF90229">
    <property type="entry name" value="CCCH zinc finger"/>
    <property type="match status" value="1"/>
</dbReference>
<evidence type="ECO:0000256" key="5">
    <source>
        <dbReference type="SAM" id="MobiDB-lite"/>
    </source>
</evidence>
<evidence type="ECO:0000256" key="4">
    <source>
        <dbReference type="PROSITE-ProRule" id="PRU00723"/>
    </source>
</evidence>
<dbReference type="EMBL" id="JPDN02000015">
    <property type="protein sequence ID" value="PON26071.1"/>
    <property type="molecule type" value="Genomic_DNA"/>
</dbReference>
<evidence type="ECO:0000313" key="8">
    <source>
        <dbReference type="EMBL" id="PON26071.1"/>
    </source>
</evidence>
<dbReference type="GO" id="GO:0008270">
    <property type="term" value="F:zinc ion binding"/>
    <property type="evidence" value="ECO:0007669"/>
    <property type="project" value="UniProtKB-KW"/>
</dbReference>
<sequence>MPPKKEQKVGGGKKPSAAKLVEDRTFGMKNKKGAQAQRQIQQMTANLKGSGSAEERKKAADKAQREKEKKAAEDAKRETEALLNKPAQIQKVPFGVDPKTVVCIFYKKGDCEKGKKCKFAHDLSIERKTEKKNLYTDVREEEDDKKKVETSADWDEEQLRKVVLSKKGNQKTSTDKVCKFFVQAIEDGKYGWFWICPNGGDKCMYKHALPPGFILKTKEQRAAEKALLDKSPLKTLTLEDFLESERHKLTGTLTPVTPETFAKWKKERMDKKAAEEQARKAKDNTGRALFESGKWRDDDSEAESDDEDDPWNLEKLRRETEALRQKKEEERLKVLQDEGLVPVAVDNTPEGADEDNSAGEAGESGGDVTGEASSAAQAGQEVPAA</sequence>
<name>A0A0W7VUY7_9HYPO</name>
<dbReference type="PANTHER" id="PTHR12681:SF0">
    <property type="entry name" value="ZINC FINGER CCCH DOMAIN-CONTAINING PROTEIN 15"/>
    <property type="match status" value="1"/>
</dbReference>
<gene>
    <name evidence="8" type="ORF">TGAM01_v205015</name>
    <name evidence="7" type="ORF">TGAMA5MH_07755</name>
</gene>
<keyword evidence="3 4" id="KW-0862">Zinc</keyword>
<dbReference type="GeneID" id="29983613"/>
<dbReference type="Pfam" id="PF00642">
    <property type="entry name" value="zf-CCCH"/>
    <property type="match status" value="1"/>
</dbReference>
<reference evidence="8 9" key="1">
    <citation type="journal article" date="2016" name="Genome Announc.">
        <title>Draft Whole-Genome Sequence of Trichoderma gamsii T6085, a Promising Biocontrol Agent of Fusarium Head Blight on Wheat.</title>
        <authorList>
            <person name="Baroncelli R."/>
            <person name="Zapparata A."/>
            <person name="Piaggeschi G."/>
            <person name="Sarrocco S."/>
            <person name="Vannacci G."/>
        </authorList>
    </citation>
    <scope>NUCLEOTIDE SEQUENCE [LARGE SCALE GENOMIC DNA]</scope>
    <source>
        <strain evidence="8 9">T6085</strain>
    </source>
</reference>
<dbReference type="GO" id="GO:0005829">
    <property type="term" value="C:cytosol"/>
    <property type="evidence" value="ECO:0007669"/>
    <property type="project" value="TreeGrafter"/>
</dbReference>
<feature type="region of interest" description="Disordered" evidence="5">
    <location>
        <begin position="1"/>
        <end position="83"/>
    </location>
</feature>
<proteinExistence type="predicted"/>
<evidence type="ECO:0000313" key="10">
    <source>
        <dbReference type="Proteomes" id="UP000236546"/>
    </source>
</evidence>
<evidence type="ECO:0000313" key="7">
    <source>
        <dbReference type="EMBL" id="PNP40428.1"/>
    </source>
</evidence>
<dbReference type="GO" id="GO:0002181">
    <property type="term" value="P:cytoplasmic translation"/>
    <property type="evidence" value="ECO:0007669"/>
    <property type="project" value="TreeGrafter"/>
</dbReference>
<dbReference type="EMBL" id="MTYH01000069">
    <property type="protein sequence ID" value="PNP40428.1"/>
    <property type="molecule type" value="Genomic_DNA"/>
</dbReference>
<keyword evidence="1 4" id="KW-0479">Metal-binding</keyword>
<feature type="compositionally biased region" description="Polar residues" evidence="5">
    <location>
        <begin position="36"/>
        <end position="49"/>
    </location>
</feature>
<feature type="compositionally biased region" description="Basic and acidic residues" evidence="5">
    <location>
        <begin position="53"/>
        <end position="80"/>
    </location>
</feature>
<evidence type="ECO:0000256" key="1">
    <source>
        <dbReference type="ARBA" id="ARBA00022723"/>
    </source>
</evidence>
<dbReference type="STRING" id="398673.A0A0W7VUY7"/>
<feature type="compositionally biased region" description="Basic and acidic residues" evidence="5">
    <location>
        <begin position="267"/>
        <end position="285"/>
    </location>
</feature>
<evidence type="ECO:0000313" key="9">
    <source>
        <dbReference type="Proteomes" id="UP000054821"/>
    </source>
</evidence>
<dbReference type="Proteomes" id="UP000236546">
    <property type="component" value="Unassembled WGS sequence"/>
</dbReference>
<feature type="region of interest" description="Disordered" evidence="5">
    <location>
        <begin position="329"/>
        <end position="385"/>
    </location>
</feature>
<reference evidence="8" key="3">
    <citation type="submission" date="2017-08" db="EMBL/GenBank/DDBJ databases">
        <title>Trichoderma gamsii strain T6085, whole genome shotgun sequencing project.</title>
        <authorList>
            <person name="Baroncelli R."/>
        </authorList>
    </citation>
    <scope>NUCLEOTIDE SEQUENCE</scope>
    <source>
        <strain evidence="8">T6085</strain>
    </source>
</reference>
<feature type="region of interest" description="Disordered" evidence="5">
    <location>
        <begin position="267"/>
        <end position="314"/>
    </location>
</feature>
<dbReference type="RefSeq" id="XP_018663227.1">
    <property type="nucleotide sequence ID" value="XM_018803530.1"/>
</dbReference>
<protein>
    <submittedName>
        <fullName evidence="8">Translation machinery-associated protein 46</fullName>
    </submittedName>
</protein>
<feature type="zinc finger region" description="C3H1-type" evidence="4">
    <location>
        <begin position="97"/>
        <end position="124"/>
    </location>
</feature>
<accession>A0A0W7VUY7</accession>
<keyword evidence="2 4" id="KW-0863">Zinc-finger</keyword>
<dbReference type="GO" id="GO:0003729">
    <property type="term" value="F:mRNA binding"/>
    <property type="evidence" value="ECO:0007669"/>
    <property type="project" value="TreeGrafter"/>
</dbReference>
<comment type="caution">
    <text evidence="8">The sequence shown here is derived from an EMBL/GenBank/DDBJ whole genome shotgun (WGS) entry which is preliminary data.</text>
</comment>
<dbReference type="Gene3D" id="4.10.1000.10">
    <property type="entry name" value="Zinc finger, CCCH-type"/>
    <property type="match status" value="1"/>
</dbReference>
<dbReference type="InterPro" id="IPR000571">
    <property type="entry name" value="Znf_CCCH"/>
</dbReference>
<dbReference type="PROSITE" id="PS50103">
    <property type="entry name" value="ZF_C3H1"/>
    <property type="match status" value="2"/>
</dbReference>
<dbReference type="Pfam" id="PF16543">
    <property type="entry name" value="DFRP_C"/>
    <property type="match status" value="1"/>
</dbReference>
<dbReference type="PANTHER" id="PTHR12681">
    <property type="entry name" value="ZINC FINGER-CONTAINING PROTEIN P48ZNF"/>
    <property type="match status" value="1"/>
</dbReference>
<feature type="compositionally biased region" description="Acidic residues" evidence="5">
    <location>
        <begin position="298"/>
        <end position="311"/>
    </location>
</feature>
<evidence type="ECO:0000256" key="3">
    <source>
        <dbReference type="ARBA" id="ARBA00022833"/>
    </source>
</evidence>
<feature type="zinc finger region" description="C3H1-type" evidence="4">
    <location>
        <begin position="172"/>
        <end position="210"/>
    </location>
</feature>
<evidence type="ECO:0000259" key="6">
    <source>
        <dbReference type="PROSITE" id="PS50103"/>
    </source>
</evidence>
<evidence type="ECO:0000256" key="2">
    <source>
        <dbReference type="ARBA" id="ARBA00022771"/>
    </source>
</evidence>
<dbReference type="OrthoDB" id="278280at2759"/>
<dbReference type="Gene3D" id="6.20.400.10">
    <property type="match status" value="1"/>
</dbReference>
<reference evidence="7 10" key="2">
    <citation type="submission" date="2017-02" db="EMBL/GenBank/DDBJ databases">
        <title>Genomes of Trichoderma spp. with biocontrol activity.</title>
        <authorList>
            <person name="Gardiner D."/>
            <person name="Kazan K."/>
            <person name="Vos C."/>
            <person name="Harvey P."/>
        </authorList>
    </citation>
    <scope>NUCLEOTIDE SEQUENCE [LARGE SCALE GENOMIC DNA]</scope>
    <source>
        <strain evidence="7 10">A5MH</strain>
    </source>
</reference>
<dbReference type="InterPro" id="IPR036855">
    <property type="entry name" value="Znf_CCCH_sf"/>
</dbReference>
<keyword evidence="9" id="KW-1185">Reference proteome</keyword>
<dbReference type="SMART" id="SM00356">
    <property type="entry name" value="ZnF_C3H1"/>
    <property type="match status" value="2"/>
</dbReference>
<feature type="domain" description="C3H1-type" evidence="6">
    <location>
        <begin position="172"/>
        <end position="210"/>
    </location>
</feature>
<feature type="domain" description="C3H1-type" evidence="6">
    <location>
        <begin position="97"/>
        <end position="124"/>
    </location>
</feature>
<dbReference type="Proteomes" id="UP000054821">
    <property type="component" value="Unassembled WGS sequence"/>
</dbReference>
<dbReference type="AlphaFoldDB" id="A0A0W7VUY7"/>